<reference evidence="2" key="1">
    <citation type="submission" date="2019-03" db="EMBL/GenBank/DDBJ databases">
        <authorList>
            <person name="Li J."/>
        </authorList>
    </citation>
    <scope>NUCLEOTIDE SEQUENCE [LARGE SCALE GENOMIC DNA]</scope>
    <source>
        <strain evidence="2">2251</strain>
    </source>
</reference>
<name>A0A4V1BIJ1_9RHOB</name>
<dbReference type="EMBL" id="CP038439">
    <property type="protein sequence ID" value="QBX33402.1"/>
    <property type="molecule type" value="Genomic_DNA"/>
</dbReference>
<sequence length="151" mass="17291">MIKLSTKFKPANSYTSDFIKEQIIPKLDNRLSVVENATQEDLIIAVSSFFAHGMNSYVVDCSGNHLLEEILKKLVGYGWLRPDDTVKDVFRVDLPNSRLEFVTVKYDINALKVETSYNTKYLDGSHEEVNKADIRYVDGYPVEYWNSLQSA</sequence>
<dbReference type="RefSeq" id="WP_135311701.1">
    <property type="nucleotide sequence ID" value="NZ_CP038439.1"/>
</dbReference>
<evidence type="ECO:0000313" key="2">
    <source>
        <dbReference type="Proteomes" id="UP000296374"/>
    </source>
</evidence>
<organism evidence="1 2">
    <name type="scientific">Paracoccus liaowanqingii</name>
    <dbReference type="NCBI Taxonomy" id="2560053"/>
    <lineage>
        <taxon>Bacteria</taxon>
        <taxon>Pseudomonadati</taxon>
        <taxon>Pseudomonadota</taxon>
        <taxon>Alphaproteobacteria</taxon>
        <taxon>Rhodobacterales</taxon>
        <taxon>Paracoccaceae</taxon>
        <taxon>Paracoccus</taxon>
    </lineage>
</organism>
<dbReference type="AlphaFoldDB" id="A0A4V1BIJ1"/>
<protein>
    <submittedName>
        <fullName evidence="1">Uncharacterized protein</fullName>
    </submittedName>
</protein>
<accession>A0A4V1BIJ1</accession>
<dbReference type="Proteomes" id="UP000296374">
    <property type="component" value="Chromosome"/>
</dbReference>
<evidence type="ECO:0000313" key="1">
    <source>
        <dbReference type="EMBL" id="QBX33402.1"/>
    </source>
</evidence>
<gene>
    <name evidence="1" type="ORF">E4191_00720</name>
</gene>
<proteinExistence type="predicted"/>
<dbReference type="KEGG" id="plia:E4191_00720"/>